<keyword evidence="1" id="KW-0175">Coiled coil</keyword>
<name>A0ABT1JMG6_ACTCY</name>
<proteinExistence type="predicted"/>
<dbReference type="Pfam" id="PF00535">
    <property type="entry name" value="Glycos_transf_2"/>
    <property type="match status" value="1"/>
</dbReference>
<evidence type="ECO:0000256" key="1">
    <source>
        <dbReference type="SAM" id="Coils"/>
    </source>
</evidence>
<dbReference type="RefSeq" id="WP_026417805.1">
    <property type="nucleotide sequence ID" value="NZ_AUBJ02000001.1"/>
</dbReference>
<dbReference type="EMBL" id="AUBJ02000001">
    <property type="protein sequence ID" value="MCP2332906.1"/>
    <property type="molecule type" value="Genomic_DNA"/>
</dbReference>
<dbReference type="InterPro" id="IPR001173">
    <property type="entry name" value="Glyco_trans_2-like"/>
</dbReference>
<dbReference type="PANTHER" id="PTHR43861:SF1">
    <property type="entry name" value="TRANS-ACONITATE 2-METHYLTRANSFERASE"/>
    <property type="match status" value="1"/>
</dbReference>
<keyword evidence="4" id="KW-0808">Transferase</keyword>
<accession>A0ABT1JMG6</accession>
<dbReference type="Gene3D" id="3.40.50.150">
    <property type="entry name" value="Vaccinia Virus protein VP39"/>
    <property type="match status" value="1"/>
</dbReference>
<dbReference type="Pfam" id="PF08242">
    <property type="entry name" value="Methyltransf_12"/>
    <property type="match status" value="1"/>
</dbReference>
<evidence type="ECO:0000313" key="4">
    <source>
        <dbReference type="EMBL" id="MCP2332906.1"/>
    </source>
</evidence>
<dbReference type="Proteomes" id="UP000791080">
    <property type="component" value="Unassembled WGS sequence"/>
</dbReference>
<dbReference type="Gene3D" id="3.90.550.10">
    <property type="entry name" value="Spore Coat Polysaccharide Biosynthesis Protein SpsA, Chain A"/>
    <property type="match status" value="1"/>
</dbReference>
<dbReference type="SUPFAM" id="SSF53448">
    <property type="entry name" value="Nucleotide-diphospho-sugar transferases"/>
    <property type="match status" value="1"/>
</dbReference>
<comment type="caution">
    <text evidence="4">The sequence shown here is derived from an EMBL/GenBank/DDBJ whole genome shotgun (WGS) entry which is preliminary data.</text>
</comment>
<dbReference type="PANTHER" id="PTHR43861">
    <property type="entry name" value="TRANS-ACONITATE 2-METHYLTRANSFERASE-RELATED"/>
    <property type="match status" value="1"/>
</dbReference>
<protein>
    <submittedName>
        <fullName evidence="4">Methyltransferase domain-containing protein</fullName>
    </submittedName>
</protein>
<dbReference type="SUPFAM" id="SSF53335">
    <property type="entry name" value="S-adenosyl-L-methionine-dependent methyltransferases"/>
    <property type="match status" value="1"/>
</dbReference>
<feature type="domain" description="Methyltransferase type 12" evidence="3">
    <location>
        <begin position="65"/>
        <end position="164"/>
    </location>
</feature>
<feature type="domain" description="Glycosyltransferase 2-like" evidence="2">
    <location>
        <begin position="905"/>
        <end position="1067"/>
    </location>
</feature>
<reference evidence="4 5" key="1">
    <citation type="submission" date="2022-06" db="EMBL/GenBank/DDBJ databases">
        <title>Genomic Encyclopedia of Type Strains, Phase I: the one thousand microbial genomes (KMG-I) project.</title>
        <authorList>
            <person name="Kyrpides N."/>
        </authorList>
    </citation>
    <scope>NUCLEOTIDE SEQUENCE [LARGE SCALE GENOMIC DNA]</scope>
    <source>
        <strain evidence="4 5">DSM 43889</strain>
    </source>
</reference>
<organism evidence="4 5">
    <name type="scientific">Actinoalloteichus caeruleus DSM 43889</name>
    <dbReference type="NCBI Taxonomy" id="1120930"/>
    <lineage>
        <taxon>Bacteria</taxon>
        <taxon>Bacillati</taxon>
        <taxon>Actinomycetota</taxon>
        <taxon>Actinomycetes</taxon>
        <taxon>Pseudonocardiales</taxon>
        <taxon>Pseudonocardiaceae</taxon>
        <taxon>Actinoalloteichus</taxon>
        <taxon>Actinoalloteichus cyanogriseus</taxon>
    </lineage>
</organism>
<evidence type="ECO:0000259" key="2">
    <source>
        <dbReference type="Pfam" id="PF00535"/>
    </source>
</evidence>
<keyword evidence="4" id="KW-0489">Methyltransferase</keyword>
<dbReference type="InterPro" id="IPR029044">
    <property type="entry name" value="Nucleotide-diphossugar_trans"/>
</dbReference>
<evidence type="ECO:0000259" key="3">
    <source>
        <dbReference type="Pfam" id="PF08242"/>
    </source>
</evidence>
<gene>
    <name evidence="4" type="ORF">G443_003176</name>
</gene>
<evidence type="ECO:0000313" key="5">
    <source>
        <dbReference type="Proteomes" id="UP000791080"/>
    </source>
</evidence>
<dbReference type="GO" id="GO:0032259">
    <property type="term" value="P:methylation"/>
    <property type="evidence" value="ECO:0007669"/>
    <property type="project" value="UniProtKB-KW"/>
</dbReference>
<dbReference type="CDD" id="cd02440">
    <property type="entry name" value="AdoMet_MTases"/>
    <property type="match status" value="1"/>
</dbReference>
<dbReference type="CDD" id="cd04196">
    <property type="entry name" value="GT_2_like_d"/>
    <property type="match status" value="1"/>
</dbReference>
<feature type="coiled-coil region" evidence="1">
    <location>
        <begin position="590"/>
        <end position="705"/>
    </location>
</feature>
<sequence>MRDGIEYADGAEDEVLTILRNARDVSAGSPELAAGVTSWETAYHLHPQRVGLLAPLRLRPGMRALDLGCGSGVLTRALAEAGLDVLGIEGEAPRAEAAEERCRDLDGARVVQGDVVSALAAEGQEGTADLAVLCGLVEHAVHQGTPPPDLLRATAAALAEDGVLALAIENQLGLGYLLGQPEPHHDRSYLGLADYPAAGFPGEGRGPRTWTRRVLGDMLRSAGLSAQRWLLPFPDYKLPRVILDERAYAGRGASDLADKLVRHPLLGAFGGGEVAAPARSLHRMAAAEGFGAATAPSFLVLAARSEEALARLVDPALGWIVTMGRLPEWRRVRRLDTDLVLRPVPDAAGLRPHADRTADGGQAPRWLRQRESGEEPWLTGAPLDRHILDSLNSGNLKQTTILLRGWRDAILHNARELADSDPRHPYLPGHPGKPVLPADFLDVHPGNFIIADDGGAHRIDREWVAGTGVDAELALLRALLEFAREITATGSAHPWGHGASIRDVLAELCGLVDLTSVLDERWFELLAAEEGFQEVVSGPRPPASAPLEQETSATAPVPVWSVAGGLPGVRATLDAHRKLLADFEEAHRRLAASDGDLDRTRTELAQLRDEFRRELGELENHLERVEEDREALLHRLAEATQQLDQVQERAAQLDQRFATALAELSDTVREASAAYAENERLLAAETEARQRLARTRSRLDKLESAGLVSLGHRYVWPALRAVRGTRDLVLGRGGEEPDGVLRRLHGYLPPAAQLAATRIRKQTRAARDAALHWDVRVPDEPVRVGRGQVVELSGWVAHADLPIRRVSLLVDGREHPVNYGYSRPDVHSALGAAGVPVSENTGLLVSVPLAPITAPASYQLCLRVELADGSRLYRDLPELRVAPGTGIRPVRVEWPVPAGSRVVVAMATYEPEPGFLAEQFDSLRAQTHQNWVCVIADDASSPAARASIRELIGGDERFVLVEHDENVGFYRNFERALSLVPADADAVAMCDQDDVWDSDKLQVLLAELEDPGVALAYADMRLVDQAGTVFADSFWNRRRNQWEDLASLLLLNTVTGGASLVRAELVRDGVLPFPPRHTVAFHDHWTALCALATGRIAFVDRPLQSYRQHDANVSGRREEDLDAVLPASDLRLVLSSLGVFGRLTDAQRELLDVGAANHLPALAQFAGTLLVRFRNELDERTRAQLVRLAGADRGAGGVLSLLQRSRKQPGQVAGVDRLLLGSALRRRAVTRSARRAAPRPPEPLD</sequence>
<dbReference type="InterPro" id="IPR013217">
    <property type="entry name" value="Methyltransf_12"/>
</dbReference>
<dbReference type="GO" id="GO:0008168">
    <property type="term" value="F:methyltransferase activity"/>
    <property type="evidence" value="ECO:0007669"/>
    <property type="project" value="UniProtKB-KW"/>
</dbReference>
<keyword evidence="5" id="KW-1185">Reference proteome</keyword>
<dbReference type="InterPro" id="IPR029063">
    <property type="entry name" value="SAM-dependent_MTases_sf"/>
</dbReference>